<keyword evidence="10" id="KW-0444">Lipid biosynthesis</keyword>
<evidence type="ECO:0000313" key="15">
    <source>
        <dbReference type="EMBL" id="SIS89861.1"/>
    </source>
</evidence>
<dbReference type="NCBIfam" id="TIGR03703">
    <property type="entry name" value="plsB"/>
    <property type="match status" value="1"/>
</dbReference>
<dbReference type="STRING" id="619304.SAMN05421760_10733"/>
<evidence type="ECO:0000256" key="1">
    <source>
        <dbReference type="ARBA" id="ARBA00004413"/>
    </source>
</evidence>
<comment type="catalytic activity">
    <reaction evidence="13">
        <text>sn-glycerol 3-phosphate + an acyl-CoA = a 1-acyl-sn-glycero-3-phosphate + CoA</text>
        <dbReference type="Rhea" id="RHEA:15325"/>
        <dbReference type="ChEBI" id="CHEBI:57287"/>
        <dbReference type="ChEBI" id="CHEBI:57597"/>
        <dbReference type="ChEBI" id="CHEBI:57970"/>
        <dbReference type="ChEBI" id="CHEBI:58342"/>
        <dbReference type="EC" id="2.3.1.15"/>
    </reaction>
</comment>
<dbReference type="InterPro" id="IPR041728">
    <property type="entry name" value="GPAT/DHAPAT_LPLAT"/>
</dbReference>
<sequence>MRGLNRISRLILRLLVRPTIQGRQHLKPSHNTLFVIETARYTDRLLLIEHLRLQGNTLPEQKILCAAHNQNEDLRNRIEAQIDKLGFLDADNDINIVPISIYYGRLPQRETSCLNLLYAKIWSKAGPFGRFMQLLLNGRQTLIQVDAPLSLRHLKKDSSHQPAGVIAHKAVRVFHNHFYRRRQAIMGPDLSHRRTLIKLILQDAHVKEAINLTATKNSHSTEQVLAEANTLLEEIAADFSPTTVRILAPLLSFFWKKAYKSVHIVGIERVQNCAPDHHLVYLPCHRSHIDYVMLSWSLYQHGLMIPHIAAGDNLNVPILGSILKRGGAIFMRRSFKNDLLYAQLFKSYLFFMANRGHSLEYFIEGGRSRTGRLLPAKTGLLSMTLENHLQHPEKPVALIPVWISYDKLIESKSYQQELSGGLKRKESFLGLLKTLKQFRHRFGDAALSFGEPILLKTALQETPYNISLHASQPISKDMSDNLSEKEPQQEIAAKPTLHDMTQHISQQVLQGINQSAYVNQTALLATLMLANPKQIFNTTELANQTKDLASLLKALPNPPAAIATGAVDEWVTEALKRKQLSQSGNDIFLSEMQAQEMTFYRNQLHHITLLPGLYLLLTKRYSRPLPQTLPRLLSTIYPYLKAELFLPWSGAEVTSACKQIRLRLEKRGMITRNGGLMCVTETPLTIALMRTAEPILLRYYIVFRLLSDGTAMSMDDLISESQRIAVHLHHHFGFNSPEYSDERVLTVFIKALISRSVFAKQADQVSCRIESSALLKRARQILNPHYISVVEKALHPR</sequence>
<comment type="subcellular location">
    <subcellularLocation>
        <location evidence="1">Cell membrane</location>
        <topology evidence="1">Peripheral membrane protein</topology>
        <orientation evidence="1">Cytoplasmic side</orientation>
    </subcellularLocation>
</comment>
<keyword evidence="9" id="KW-0472">Membrane</keyword>
<dbReference type="PANTHER" id="PTHR12563">
    <property type="entry name" value="GLYCEROL-3-PHOSPHATE ACYLTRANSFERASE"/>
    <property type="match status" value="1"/>
</dbReference>
<evidence type="ECO:0000256" key="6">
    <source>
        <dbReference type="ARBA" id="ARBA00013432"/>
    </source>
</evidence>
<dbReference type="EMBL" id="FTOE01000007">
    <property type="protein sequence ID" value="SIS89861.1"/>
    <property type="molecule type" value="Genomic_DNA"/>
</dbReference>
<dbReference type="UniPathway" id="UPA00557">
    <property type="reaction ID" value="UER00612"/>
</dbReference>
<accession>A0A1N7MV86</accession>
<comment type="similarity">
    <text evidence="4">Belongs to the GPAT/DAPAT family.</text>
</comment>
<dbReference type="PIRSF" id="PIRSF000437">
    <property type="entry name" value="GPAT_DHAPAT"/>
    <property type="match status" value="1"/>
</dbReference>
<dbReference type="InterPro" id="IPR028354">
    <property type="entry name" value="GPAT_PlsB"/>
</dbReference>
<evidence type="ECO:0000256" key="7">
    <source>
        <dbReference type="ARBA" id="ARBA00022475"/>
    </source>
</evidence>
<keyword evidence="12 15" id="KW-0012">Acyltransferase</keyword>
<evidence type="ECO:0000256" key="9">
    <source>
        <dbReference type="ARBA" id="ARBA00023136"/>
    </source>
</evidence>
<dbReference type="OrthoDB" id="335193at2"/>
<keyword evidence="8 15" id="KW-0808">Transferase</keyword>
<dbReference type="SMART" id="SM00563">
    <property type="entry name" value="PlsC"/>
    <property type="match status" value="1"/>
</dbReference>
<dbReference type="Proteomes" id="UP000185999">
    <property type="component" value="Unassembled WGS sequence"/>
</dbReference>
<evidence type="ECO:0000256" key="10">
    <source>
        <dbReference type="ARBA" id="ARBA00023209"/>
    </source>
</evidence>
<dbReference type="InterPro" id="IPR045520">
    <property type="entry name" value="GPAT/DHAPAT_C"/>
</dbReference>
<reference evidence="16" key="1">
    <citation type="submission" date="2017-01" db="EMBL/GenBank/DDBJ databases">
        <authorList>
            <person name="Varghese N."/>
            <person name="Submissions S."/>
        </authorList>
    </citation>
    <scope>NUCLEOTIDE SEQUENCE [LARGE SCALE GENOMIC DNA]</scope>
    <source>
        <strain evidence="16">DSM 22306</strain>
    </source>
</reference>
<dbReference type="RefSeq" id="WP_076496061.1">
    <property type="nucleotide sequence ID" value="NZ_FTOE01000007.1"/>
</dbReference>
<keyword evidence="10" id="KW-0443">Lipid metabolism</keyword>
<evidence type="ECO:0000256" key="5">
    <source>
        <dbReference type="ARBA" id="ARBA00013113"/>
    </source>
</evidence>
<dbReference type="AlphaFoldDB" id="A0A1N7MV86"/>
<keyword evidence="16" id="KW-1185">Reference proteome</keyword>
<dbReference type="EC" id="2.3.1.15" evidence="5"/>
<dbReference type="Pfam" id="PF01553">
    <property type="entry name" value="Acyltransferase"/>
    <property type="match status" value="1"/>
</dbReference>
<evidence type="ECO:0000256" key="3">
    <source>
        <dbReference type="ARBA" id="ARBA00005189"/>
    </source>
</evidence>
<keyword evidence="7" id="KW-1003">Cell membrane</keyword>
<dbReference type="NCBIfam" id="NF003441">
    <property type="entry name" value="PRK04974.1"/>
    <property type="match status" value="1"/>
</dbReference>
<dbReference type="SUPFAM" id="SSF69593">
    <property type="entry name" value="Glycerol-3-phosphate (1)-acyltransferase"/>
    <property type="match status" value="1"/>
</dbReference>
<dbReference type="Pfam" id="PF19277">
    <property type="entry name" value="GPAT_C"/>
    <property type="match status" value="1"/>
</dbReference>
<dbReference type="GO" id="GO:0016024">
    <property type="term" value="P:CDP-diacylglycerol biosynthetic process"/>
    <property type="evidence" value="ECO:0007669"/>
    <property type="project" value="UniProtKB-UniPathway"/>
</dbReference>
<comment type="pathway">
    <text evidence="3">Lipid metabolism.</text>
</comment>
<dbReference type="GO" id="GO:0004366">
    <property type="term" value="F:glycerol-3-phosphate O-acyltransferase activity"/>
    <property type="evidence" value="ECO:0007669"/>
    <property type="project" value="UniProtKB-EC"/>
</dbReference>
<evidence type="ECO:0000256" key="2">
    <source>
        <dbReference type="ARBA" id="ARBA00004765"/>
    </source>
</evidence>
<feature type="domain" description="Phospholipid/glycerol acyltransferase" evidence="14">
    <location>
        <begin position="279"/>
        <end position="406"/>
    </location>
</feature>
<evidence type="ECO:0000256" key="4">
    <source>
        <dbReference type="ARBA" id="ARBA00007937"/>
    </source>
</evidence>
<keyword evidence="11" id="KW-1208">Phospholipid metabolism</keyword>
<comment type="pathway">
    <text evidence="2">Phospholipid metabolism; CDP-diacylglycerol biosynthesis; CDP-diacylglycerol from sn-glycerol 3-phosphate: step 1/3.</text>
</comment>
<evidence type="ECO:0000256" key="11">
    <source>
        <dbReference type="ARBA" id="ARBA00023264"/>
    </source>
</evidence>
<dbReference type="GO" id="GO:0005886">
    <property type="term" value="C:plasma membrane"/>
    <property type="evidence" value="ECO:0007669"/>
    <property type="project" value="UniProtKB-SubCell"/>
</dbReference>
<gene>
    <name evidence="15" type="ORF">SAMN05421760_10733</name>
</gene>
<evidence type="ECO:0000259" key="14">
    <source>
        <dbReference type="SMART" id="SM00563"/>
    </source>
</evidence>
<dbReference type="CDD" id="cd07993">
    <property type="entry name" value="LPLAT_DHAPAT-like"/>
    <property type="match status" value="1"/>
</dbReference>
<name>A0A1N7MV86_9GAMM</name>
<evidence type="ECO:0000256" key="8">
    <source>
        <dbReference type="ARBA" id="ARBA00022679"/>
    </source>
</evidence>
<dbReference type="InterPro" id="IPR002123">
    <property type="entry name" value="Plipid/glycerol_acylTrfase"/>
</dbReference>
<organism evidence="15 16">
    <name type="scientific">Neptunomonas antarctica</name>
    <dbReference type="NCBI Taxonomy" id="619304"/>
    <lineage>
        <taxon>Bacteria</taxon>
        <taxon>Pseudomonadati</taxon>
        <taxon>Pseudomonadota</taxon>
        <taxon>Gammaproteobacteria</taxon>
        <taxon>Oceanospirillales</taxon>
        <taxon>Oceanospirillaceae</taxon>
        <taxon>Neptunomonas</taxon>
    </lineage>
</organism>
<keyword evidence="10" id="KW-0594">Phospholipid biosynthesis</keyword>
<dbReference type="InterPro" id="IPR022284">
    <property type="entry name" value="GPAT/DHAPAT"/>
</dbReference>
<dbReference type="PIRSF" id="PIRSF500064">
    <property type="entry name" value="GPAT"/>
    <property type="match status" value="1"/>
</dbReference>
<dbReference type="GO" id="GO:0006631">
    <property type="term" value="P:fatty acid metabolic process"/>
    <property type="evidence" value="ECO:0007669"/>
    <property type="project" value="TreeGrafter"/>
</dbReference>
<evidence type="ECO:0000256" key="13">
    <source>
        <dbReference type="ARBA" id="ARBA00048427"/>
    </source>
</evidence>
<evidence type="ECO:0000313" key="16">
    <source>
        <dbReference type="Proteomes" id="UP000185999"/>
    </source>
</evidence>
<protein>
    <recommendedName>
        <fullName evidence="6">Glycerol-3-phosphate acyltransferase</fullName>
        <ecNumber evidence="5">2.3.1.15</ecNumber>
    </recommendedName>
</protein>
<evidence type="ECO:0000256" key="12">
    <source>
        <dbReference type="ARBA" id="ARBA00023315"/>
    </source>
</evidence>
<proteinExistence type="inferred from homology"/>
<dbReference type="PANTHER" id="PTHR12563:SF17">
    <property type="entry name" value="DIHYDROXYACETONE PHOSPHATE ACYLTRANSFERASE"/>
    <property type="match status" value="1"/>
</dbReference>